<sequence>MGSSKTIGNRTNKAWTKIGTLFCNHRLIPIWVWCMNCIPTYGLSLNFKPPCFVTIGKYLLLYGSELYGTYLLLYGYGIILFSNFKPPWFETIGKYLLVYGYELYTYEWYCL</sequence>
<dbReference type="EMBL" id="HBUF01217321">
    <property type="protein sequence ID" value="CAG6667780.1"/>
    <property type="molecule type" value="Transcribed_RNA"/>
</dbReference>
<proteinExistence type="predicted"/>
<keyword evidence="1" id="KW-1133">Transmembrane helix</keyword>
<name>A0A8D8SDF8_9HEMI</name>
<feature type="transmembrane region" description="Helical" evidence="1">
    <location>
        <begin position="27"/>
        <end position="47"/>
    </location>
</feature>
<dbReference type="AlphaFoldDB" id="A0A8D8SDF8"/>
<evidence type="ECO:0000313" key="2">
    <source>
        <dbReference type="EMBL" id="CAG6667780.1"/>
    </source>
</evidence>
<evidence type="ECO:0000256" key="1">
    <source>
        <dbReference type="SAM" id="Phobius"/>
    </source>
</evidence>
<organism evidence="2">
    <name type="scientific">Cacopsylla melanoneura</name>
    <dbReference type="NCBI Taxonomy" id="428564"/>
    <lineage>
        <taxon>Eukaryota</taxon>
        <taxon>Metazoa</taxon>
        <taxon>Ecdysozoa</taxon>
        <taxon>Arthropoda</taxon>
        <taxon>Hexapoda</taxon>
        <taxon>Insecta</taxon>
        <taxon>Pterygota</taxon>
        <taxon>Neoptera</taxon>
        <taxon>Paraneoptera</taxon>
        <taxon>Hemiptera</taxon>
        <taxon>Sternorrhyncha</taxon>
        <taxon>Psylloidea</taxon>
        <taxon>Psyllidae</taxon>
        <taxon>Psyllinae</taxon>
        <taxon>Cacopsylla</taxon>
    </lineage>
</organism>
<accession>A0A8D8SDF8</accession>
<keyword evidence="1" id="KW-0472">Membrane</keyword>
<protein>
    <submittedName>
        <fullName evidence="2">Uncharacterized protein</fullName>
    </submittedName>
</protein>
<feature type="transmembrane region" description="Helical" evidence="1">
    <location>
        <begin position="67"/>
        <end position="84"/>
    </location>
</feature>
<reference evidence="2" key="1">
    <citation type="submission" date="2021-05" db="EMBL/GenBank/DDBJ databases">
        <authorList>
            <person name="Alioto T."/>
            <person name="Alioto T."/>
            <person name="Gomez Garrido J."/>
        </authorList>
    </citation>
    <scope>NUCLEOTIDE SEQUENCE</scope>
</reference>
<keyword evidence="1" id="KW-0812">Transmembrane</keyword>